<dbReference type="PANTHER" id="PTHR43133:SF62">
    <property type="entry name" value="RNA POLYMERASE SIGMA FACTOR SIGZ"/>
    <property type="match status" value="1"/>
</dbReference>
<dbReference type="Gene3D" id="1.10.1740.10">
    <property type="match status" value="1"/>
</dbReference>
<evidence type="ECO:0000256" key="1">
    <source>
        <dbReference type="ARBA" id="ARBA00010641"/>
    </source>
</evidence>
<keyword evidence="8" id="KW-1185">Reference proteome</keyword>
<dbReference type="GO" id="GO:0016987">
    <property type="term" value="F:sigma factor activity"/>
    <property type="evidence" value="ECO:0007669"/>
    <property type="project" value="UniProtKB-KW"/>
</dbReference>
<dbReference type="STRING" id="1563681.BFP71_14860"/>
<evidence type="ECO:0000313" key="8">
    <source>
        <dbReference type="Proteomes" id="UP000095552"/>
    </source>
</evidence>
<keyword evidence="2" id="KW-0805">Transcription regulation</keyword>
<dbReference type="InterPro" id="IPR039425">
    <property type="entry name" value="RNA_pol_sigma-70-like"/>
</dbReference>
<keyword evidence="3" id="KW-0731">Sigma factor</keyword>
<feature type="domain" description="RNA polymerase sigma factor 70 region 4 type 2" evidence="6">
    <location>
        <begin position="103"/>
        <end position="154"/>
    </location>
</feature>
<dbReference type="Gene3D" id="1.10.10.10">
    <property type="entry name" value="Winged helix-like DNA-binding domain superfamily/Winged helix DNA-binding domain"/>
    <property type="match status" value="1"/>
</dbReference>
<proteinExistence type="inferred from homology"/>
<evidence type="ECO:0000313" key="7">
    <source>
        <dbReference type="EMBL" id="OEK04726.1"/>
    </source>
</evidence>
<dbReference type="OrthoDB" id="9780326at2"/>
<comment type="caution">
    <text evidence="7">The sequence shown here is derived from an EMBL/GenBank/DDBJ whole genome shotgun (WGS) entry which is preliminary data.</text>
</comment>
<name>A0A1E5T040_9BACT</name>
<evidence type="ECO:0000259" key="6">
    <source>
        <dbReference type="Pfam" id="PF08281"/>
    </source>
</evidence>
<dbReference type="InterPro" id="IPR007627">
    <property type="entry name" value="RNA_pol_sigma70_r2"/>
</dbReference>
<dbReference type="Pfam" id="PF08281">
    <property type="entry name" value="Sigma70_r4_2"/>
    <property type="match status" value="1"/>
</dbReference>
<dbReference type="SUPFAM" id="SSF88659">
    <property type="entry name" value="Sigma3 and sigma4 domains of RNA polymerase sigma factors"/>
    <property type="match status" value="1"/>
</dbReference>
<accession>A0A1E5T040</accession>
<dbReference type="Proteomes" id="UP000095552">
    <property type="component" value="Unassembled WGS sequence"/>
</dbReference>
<evidence type="ECO:0008006" key="9">
    <source>
        <dbReference type="Google" id="ProtNLM"/>
    </source>
</evidence>
<evidence type="ECO:0000259" key="5">
    <source>
        <dbReference type="Pfam" id="PF04542"/>
    </source>
</evidence>
<gene>
    <name evidence="7" type="ORF">BFP71_14860</name>
</gene>
<dbReference type="InterPro" id="IPR013249">
    <property type="entry name" value="RNA_pol_sigma70_r4_t2"/>
</dbReference>
<evidence type="ECO:0000256" key="4">
    <source>
        <dbReference type="ARBA" id="ARBA00023163"/>
    </source>
</evidence>
<keyword evidence="4" id="KW-0804">Transcription</keyword>
<dbReference type="NCBIfam" id="TIGR02937">
    <property type="entry name" value="sigma70-ECF"/>
    <property type="match status" value="1"/>
</dbReference>
<dbReference type="RefSeq" id="WP_069836231.1">
    <property type="nucleotide sequence ID" value="NZ_MDGQ01000005.1"/>
</dbReference>
<dbReference type="InterPro" id="IPR014284">
    <property type="entry name" value="RNA_pol_sigma-70_dom"/>
</dbReference>
<reference evidence="7 8" key="1">
    <citation type="submission" date="2016-08" db="EMBL/GenBank/DDBJ databases">
        <title>Draft genome of Fabibacter sp. strain SK-8.</title>
        <authorList>
            <person name="Wong S.-K."/>
            <person name="Hamasaki K."/>
            <person name="Yoshizawa S."/>
        </authorList>
    </citation>
    <scope>NUCLEOTIDE SEQUENCE [LARGE SCALE GENOMIC DNA]</scope>
    <source>
        <strain evidence="7 8">SK-8</strain>
    </source>
</reference>
<evidence type="ECO:0000256" key="3">
    <source>
        <dbReference type="ARBA" id="ARBA00023082"/>
    </source>
</evidence>
<dbReference type="Pfam" id="PF04542">
    <property type="entry name" value="Sigma70_r2"/>
    <property type="match status" value="1"/>
</dbReference>
<dbReference type="InterPro" id="IPR036388">
    <property type="entry name" value="WH-like_DNA-bd_sf"/>
</dbReference>
<organism evidence="7 8">
    <name type="scientific">Roseivirga misakiensis</name>
    <dbReference type="NCBI Taxonomy" id="1563681"/>
    <lineage>
        <taxon>Bacteria</taxon>
        <taxon>Pseudomonadati</taxon>
        <taxon>Bacteroidota</taxon>
        <taxon>Cytophagia</taxon>
        <taxon>Cytophagales</taxon>
        <taxon>Roseivirgaceae</taxon>
        <taxon>Roseivirga</taxon>
    </lineage>
</organism>
<dbReference type="GO" id="GO:0006352">
    <property type="term" value="P:DNA-templated transcription initiation"/>
    <property type="evidence" value="ECO:0007669"/>
    <property type="project" value="InterPro"/>
</dbReference>
<dbReference type="EMBL" id="MDGQ01000005">
    <property type="protein sequence ID" value="OEK04726.1"/>
    <property type="molecule type" value="Genomic_DNA"/>
</dbReference>
<dbReference type="PANTHER" id="PTHR43133">
    <property type="entry name" value="RNA POLYMERASE ECF-TYPE SIGMA FACTO"/>
    <property type="match status" value="1"/>
</dbReference>
<protein>
    <recommendedName>
        <fullName evidence="9">RNA polymerase subunit sigma-70</fullName>
    </recommendedName>
</protein>
<evidence type="ECO:0000256" key="2">
    <source>
        <dbReference type="ARBA" id="ARBA00023015"/>
    </source>
</evidence>
<sequence length="177" mass="20422">MNPQCQVVAPVFQEYSLKLTRFINSRVSDPVDSEELLSTVMMKIYDHCEKLEDIKNTEAWLITIAKNTIADYFRDRQRQSGKQHMSDVLIDESSDAYQDLEACVPSLIKKLPEKYAKPLADYELRGIPQKQLAKKYGLSESGLKSRIQRGRKMLKEMFFQYCGHLVLELGCNDCDNC</sequence>
<feature type="domain" description="RNA polymerase sigma-70 region 2" evidence="5">
    <location>
        <begin position="12"/>
        <end position="78"/>
    </location>
</feature>
<dbReference type="InterPro" id="IPR013324">
    <property type="entry name" value="RNA_pol_sigma_r3/r4-like"/>
</dbReference>
<comment type="similarity">
    <text evidence="1">Belongs to the sigma-70 factor family. ECF subfamily.</text>
</comment>
<dbReference type="SUPFAM" id="SSF88946">
    <property type="entry name" value="Sigma2 domain of RNA polymerase sigma factors"/>
    <property type="match status" value="1"/>
</dbReference>
<dbReference type="InterPro" id="IPR013325">
    <property type="entry name" value="RNA_pol_sigma_r2"/>
</dbReference>
<dbReference type="GO" id="GO:0003677">
    <property type="term" value="F:DNA binding"/>
    <property type="evidence" value="ECO:0007669"/>
    <property type="project" value="InterPro"/>
</dbReference>
<dbReference type="AlphaFoldDB" id="A0A1E5T040"/>